<evidence type="ECO:0000313" key="2">
    <source>
        <dbReference type="Proteomes" id="UP000694044"/>
    </source>
</evidence>
<evidence type="ECO:0000313" key="1">
    <source>
        <dbReference type="EMBL" id="KAG7383358.1"/>
    </source>
</evidence>
<dbReference type="Proteomes" id="UP000694044">
    <property type="component" value="Unassembled WGS sequence"/>
</dbReference>
<evidence type="ECO:0008006" key="3">
    <source>
        <dbReference type="Google" id="ProtNLM"/>
    </source>
</evidence>
<proteinExistence type="predicted"/>
<gene>
    <name evidence="1" type="ORF">PHYPSEUDO_003738</name>
</gene>
<dbReference type="OrthoDB" id="128754at2759"/>
<sequence>MEAAAARGDIDLVALVMRITRLSPATEVLQAAAHGHIELLEWMEEQIPQSEMVGALMRAAENGHLNVVQWLIERDWNDEDLDSSDSDSDSDDWDGGYGYNGWGGRRERTRPTHITSVGGEACLDIHAAAINGHLEVAKYLHARVDRALTRDDEKDERKRRAKTVKSLARRLGESNNAAMVSGATMVLAAKNGFLHVVQWLHDEFSVDTTMDLYEDYNIREEKVDTAMDMAASHGHLAVLQYLHEIGKSFRATPKRQRTSSIDSLYEFFSGPAKVLKTIPPKCTTAAMNGAAAHGRLDIVC</sequence>
<protein>
    <recommendedName>
        <fullName evidence="3">Ankyrin repeat-containing domain</fullName>
    </recommendedName>
</protein>
<dbReference type="InterPro" id="IPR002110">
    <property type="entry name" value="Ankyrin_rpt"/>
</dbReference>
<dbReference type="Pfam" id="PF13637">
    <property type="entry name" value="Ank_4"/>
    <property type="match status" value="1"/>
</dbReference>
<reference evidence="1" key="1">
    <citation type="submission" date="2021-02" db="EMBL/GenBank/DDBJ databases">
        <authorList>
            <person name="Palmer J.M."/>
        </authorList>
    </citation>
    <scope>NUCLEOTIDE SEQUENCE</scope>
    <source>
        <strain evidence="1">SCRP734</strain>
    </source>
</reference>
<dbReference type="PANTHER" id="PTHR46586:SF3">
    <property type="entry name" value="ANKYRIN REPEAT-CONTAINING PROTEIN"/>
    <property type="match status" value="1"/>
</dbReference>
<keyword evidence="2" id="KW-1185">Reference proteome</keyword>
<dbReference type="AlphaFoldDB" id="A0A8T1VT07"/>
<name>A0A8T1VT07_9STRA</name>
<comment type="caution">
    <text evidence="1">The sequence shown here is derived from an EMBL/GenBank/DDBJ whole genome shotgun (WGS) entry which is preliminary data.</text>
</comment>
<dbReference type="SMART" id="SM00248">
    <property type="entry name" value="ANK"/>
    <property type="match status" value="3"/>
</dbReference>
<dbReference type="Pfam" id="PF00023">
    <property type="entry name" value="Ank"/>
    <property type="match status" value="1"/>
</dbReference>
<dbReference type="PANTHER" id="PTHR46586">
    <property type="entry name" value="ANKYRIN REPEAT-CONTAINING PROTEIN"/>
    <property type="match status" value="1"/>
</dbReference>
<accession>A0A8T1VT07</accession>
<dbReference type="EMBL" id="JAGDFM010000179">
    <property type="protein sequence ID" value="KAG7383358.1"/>
    <property type="molecule type" value="Genomic_DNA"/>
</dbReference>
<organism evidence="1 2">
    <name type="scientific">Phytophthora pseudosyringae</name>
    <dbReference type="NCBI Taxonomy" id="221518"/>
    <lineage>
        <taxon>Eukaryota</taxon>
        <taxon>Sar</taxon>
        <taxon>Stramenopiles</taxon>
        <taxon>Oomycota</taxon>
        <taxon>Peronosporomycetes</taxon>
        <taxon>Peronosporales</taxon>
        <taxon>Peronosporaceae</taxon>
        <taxon>Phytophthora</taxon>
    </lineage>
</organism>
<dbReference type="InterPro" id="IPR052050">
    <property type="entry name" value="SecEffector_AnkRepeat"/>
</dbReference>